<gene>
    <name evidence="14" type="ORF">cand_031770</name>
</gene>
<accession>A0A1J4MB66</accession>
<evidence type="ECO:0000256" key="10">
    <source>
        <dbReference type="ARBA" id="ARBA00023209"/>
    </source>
</evidence>
<evidence type="ECO:0000256" key="1">
    <source>
        <dbReference type="ARBA" id="ARBA00004477"/>
    </source>
</evidence>
<reference evidence="14 15" key="1">
    <citation type="submission" date="2016-10" db="EMBL/GenBank/DDBJ databases">
        <title>Reductive evolution of mitochondrial metabolism and differential evolution of invasion-related proteins in Cryptosporidium.</title>
        <authorList>
            <person name="Liu S."/>
            <person name="Roellig D.M."/>
            <person name="Guo Y."/>
            <person name="Li N."/>
            <person name="Frace M.A."/>
            <person name="Tang K."/>
            <person name="Zhang L."/>
            <person name="Feng Y."/>
            <person name="Xiao L."/>
        </authorList>
    </citation>
    <scope>NUCLEOTIDE SEQUENCE [LARGE SCALE GENOMIC DNA]</scope>
    <source>
        <strain evidence="14">30847</strain>
    </source>
</reference>
<evidence type="ECO:0000256" key="7">
    <source>
        <dbReference type="ARBA" id="ARBA00022989"/>
    </source>
</evidence>
<feature type="transmembrane region" description="Helical" evidence="13">
    <location>
        <begin position="101"/>
        <end position="121"/>
    </location>
</feature>
<dbReference type="EMBL" id="LRBS01000121">
    <property type="protein sequence ID" value="OII71464.1"/>
    <property type="molecule type" value="Genomic_DNA"/>
</dbReference>
<comment type="caution">
    <text evidence="14">The sequence shown here is derived from an EMBL/GenBank/DDBJ whole genome shotgun (WGS) entry which is preliminary data.</text>
</comment>
<feature type="transmembrane region" description="Helical" evidence="13">
    <location>
        <begin position="387"/>
        <end position="404"/>
    </location>
</feature>
<evidence type="ECO:0000256" key="13">
    <source>
        <dbReference type="SAM" id="Phobius"/>
    </source>
</evidence>
<comment type="pathway">
    <text evidence="12">Phospholipid metabolism.</text>
</comment>
<keyword evidence="10" id="KW-0594">Phospholipid biosynthesis</keyword>
<dbReference type="InterPro" id="IPR004277">
    <property type="entry name" value="PSS"/>
</dbReference>
<keyword evidence="5 13" id="KW-0812">Transmembrane</keyword>
<keyword evidence="7 13" id="KW-1133">Transmembrane helix</keyword>
<protein>
    <submittedName>
        <fullName evidence="14">Phosphatidyl serine synthase family protein</fullName>
    </submittedName>
</protein>
<evidence type="ECO:0000256" key="2">
    <source>
        <dbReference type="ARBA" id="ARBA00005189"/>
    </source>
</evidence>
<dbReference type="GeneID" id="92367361"/>
<proteinExistence type="predicted"/>
<dbReference type="OrthoDB" id="10265393at2759"/>
<evidence type="ECO:0000256" key="3">
    <source>
        <dbReference type="ARBA" id="ARBA00022516"/>
    </source>
</evidence>
<evidence type="ECO:0000256" key="12">
    <source>
        <dbReference type="ARBA" id="ARBA00025707"/>
    </source>
</evidence>
<keyword evidence="8" id="KW-0443">Lipid metabolism</keyword>
<keyword evidence="4" id="KW-0808">Transferase</keyword>
<dbReference type="Proteomes" id="UP000186804">
    <property type="component" value="Unassembled WGS sequence"/>
</dbReference>
<dbReference type="Pfam" id="PF03034">
    <property type="entry name" value="PSS"/>
    <property type="match status" value="1"/>
</dbReference>
<keyword evidence="11" id="KW-1208">Phospholipid metabolism</keyword>
<dbReference type="RefSeq" id="XP_067066654.1">
    <property type="nucleotide sequence ID" value="XM_067213403.1"/>
</dbReference>
<dbReference type="PANTHER" id="PTHR15362">
    <property type="entry name" value="PHOSPHATIDYLINOSITOL SYNTHASE"/>
    <property type="match status" value="1"/>
</dbReference>
<keyword evidence="9 13" id="KW-0472">Membrane</keyword>
<feature type="transmembrane region" description="Helical" evidence="13">
    <location>
        <begin position="32"/>
        <end position="49"/>
    </location>
</feature>
<dbReference type="VEuPathDB" id="CryptoDB:cand_031770"/>
<comment type="subcellular location">
    <subcellularLocation>
        <location evidence="1">Endoplasmic reticulum membrane</location>
        <topology evidence="1">Multi-pass membrane protein</topology>
    </subcellularLocation>
</comment>
<evidence type="ECO:0000256" key="4">
    <source>
        <dbReference type="ARBA" id="ARBA00022679"/>
    </source>
</evidence>
<comment type="pathway">
    <text evidence="2">Lipid metabolism.</text>
</comment>
<evidence type="ECO:0000256" key="8">
    <source>
        <dbReference type="ARBA" id="ARBA00023098"/>
    </source>
</evidence>
<evidence type="ECO:0000256" key="6">
    <source>
        <dbReference type="ARBA" id="ARBA00022824"/>
    </source>
</evidence>
<feature type="transmembrane region" description="Helical" evidence="13">
    <location>
        <begin position="455"/>
        <end position="485"/>
    </location>
</feature>
<dbReference type="AlphaFoldDB" id="A0A1J4MB66"/>
<sequence length="499" mass="58042">MPETSVQTLKDDSIYVSPQVGVSLPPVTMNTQSYSLLVLCITLISLWMFSELVDNGYMFSIYTISTRQRIILGIYGSVIFFLVFAILQLPDGIMRRPHPIFWRFLLGLSILYLSFLVFLLFQDVESILSALRNIDFSLDKSTVEVNYTEGSCSLLDWSNGILYNVRQRLDFFAFAHFFGWFVKTLILRDNFLLWFNSIFFECLELTFKHILPNFHECWWDHLILDIFGCNFLGIIAGNIFIRKIKLYQYNWHNSYSLGSFNKLDDTSMKSDISIVGATSKTARNLSDFTVNTNFFFSNLRSKYKHVGNSSENSIFNNKKPKGDILYMVIDLWSKFGIIYTWTEYKWPRTLSNMKGFMTFLLLTIIMQLIDLNYFFIKAELLLPVSHWILALRTICVAICGTAATRELYEFVTNTSNNSGKVGIQCWVLIAIVFTESFLCWRFRHTLKAQNLLPPNYIVISWVGIFIVITTTFIYFIVHGITGYILNNSYKTRSMRNKIF</sequence>
<feature type="transmembrane region" description="Helical" evidence="13">
    <location>
        <begin position="169"/>
        <end position="187"/>
    </location>
</feature>
<dbReference type="PANTHER" id="PTHR15362:SF7">
    <property type="entry name" value="PHOSPHATIDYLSERINE SYNTHASE 2"/>
    <property type="match status" value="1"/>
</dbReference>
<dbReference type="GO" id="GO:0005789">
    <property type="term" value="C:endoplasmic reticulum membrane"/>
    <property type="evidence" value="ECO:0007669"/>
    <property type="project" value="UniProtKB-SubCell"/>
</dbReference>
<name>A0A1J4MB66_9CRYT</name>
<feature type="transmembrane region" description="Helical" evidence="13">
    <location>
        <begin position="222"/>
        <end position="241"/>
    </location>
</feature>
<keyword evidence="3" id="KW-0444">Lipid biosynthesis</keyword>
<dbReference type="GO" id="GO:0006659">
    <property type="term" value="P:phosphatidylserine biosynthetic process"/>
    <property type="evidence" value="ECO:0007669"/>
    <property type="project" value="InterPro"/>
</dbReference>
<dbReference type="GO" id="GO:0106245">
    <property type="term" value="F:L-serine-phosphatidylethanolamine phosphatidyltransferase activity"/>
    <property type="evidence" value="ECO:0007669"/>
    <property type="project" value="InterPro"/>
</dbReference>
<evidence type="ECO:0000256" key="11">
    <source>
        <dbReference type="ARBA" id="ARBA00023264"/>
    </source>
</evidence>
<evidence type="ECO:0000313" key="15">
    <source>
        <dbReference type="Proteomes" id="UP000186804"/>
    </source>
</evidence>
<feature type="transmembrane region" description="Helical" evidence="13">
    <location>
        <begin position="425"/>
        <end position="443"/>
    </location>
</feature>
<evidence type="ECO:0000256" key="5">
    <source>
        <dbReference type="ARBA" id="ARBA00022692"/>
    </source>
</evidence>
<feature type="transmembrane region" description="Helical" evidence="13">
    <location>
        <begin position="355"/>
        <end position="375"/>
    </location>
</feature>
<feature type="transmembrane region" description="Helical" evidence="13">
    <location>
        <begin position="70"/>
        <end position="89"/>
    </location>
</feature>
<keyword evidence="6" id="KW-0256">Endoplasmic reticulum</keyword>
<keyword evidence="15" id="KW-1185">Reference proteome</keyword>
<evidence type="ECO:0000256" key="9">
    <source>
        <dbReference type="ARBA" id="ARBA00023136"/>
    </source>
</evidence>
<organism evidence="14 15">
    <name type="scientific">Cryptosporidium andersoni</name>
    <dbReference type="NCBI Taxonomy" id="117008"/>
    <lineage>
        <taxon>Eukaryota</taxon>
        <taxon>Sar</taxon>
        <taxon>Alveolata</taxon>
        <taxon>Apicomplexa</taxon>
        <taxon>Conoidasida</taxon>
        <taxon>Coccidia</taxon>
        <taxon>Eucoccidiorida</taxon>
        <taxon>Eimeriorina</taxon>
        <taxon>Cryptosporidiidae</taxon>
        <taxon>Cryptosporidium</taxon>
    </lineage>
</organism>
<evidence type="ECO:0000313" key="14">
    <source>
        <dbReference type="EMBL" id="OII71464.1"/>
    </source>
</evidence>